<dbReference type="Pfam" id="PF03793">
    <property type="entry name" value="PASTA"/>
    <property type="match status" value="2"/>
</dbReference>
<comment type="subcellular location">
    <subcellularLocation>
        <location evidence="1">Cell membrane</location>
        <topology evidence="1">Single-pass membrane protein</topology>
    </subcellularLocation>
</comment>
<dbReference type="eggNOG" id="COG0768">
    <property type="taxonomic scope" value="Bacteria"/>
</dbReference>
<dbReference type="CDD" id="cd06575">
    <property type="entry name" value="PASTA_Pbp2x-like_2"/>
    <property type="match status" value="1"/>
</dbReference>
<comment type="similarity">
    <text evidence="2">Belongs to the transpeptidase family.</text>
</comment>
<keyword evidence="13" id="KW-0961">Cell wall biogenesis/degradation</keyword>
<reference evidence="16 18" key="1">
    <citation type="submission" date="2013-02" db="EMBL/GenBank/DDBJ databases">
        <title>The Genome Sequence of Enterococcus malodoratus ATCC_43197.</title>
        <authorList>
            <consortium name="The Broad Institute Genome Sequencing Platform"/>
            <consortium name="The Broad Institute Genome Sequencing Center for Infectious Disease"/>
            <person name="Earl A.M."/>
            <person name="Gilmore M.S."/>
            <person name="Lebreton F."/>
            <person name="Walker B."/>
            <person name="Young S.K."/>
            <person name="Zeng Q."/>
            <person name="Gargeya S."/>
            <person name="Fitzgerald M."/>
            <person name="Haas B."/>
            <person name="Abouelleil A."/>
            <person name="Alvarado L."/>
            <person name="Arachchi H.M."/>
            <person name="Berlin A.M."/>
            <person name="Chapman S.B."/>
            <person name="Dewar J."/>
            <person name="Goldberg J."/>
            <person name="Griggs A."/>
            <person name="Gujja S."/>
            <person name="Hansen M."/>
            <person name="Howarth C."/>
            <person name="Imamovic A."/>
            <person name="Larimer J."/>
            <person name="McCowan C."/>
            <person name="Murphy C."/>
            <person name="Neiman D."/>
            <person name="Pearson M."/>
            <person name="Priest M."/>
            <person name="Roberts A."/>
            <person name="Saif S."/>
            <person name="Shea T."/>
            <person name="Sisk P."/>
            <person name="Sykes S."/>
            <person name="Wortman J."/>
            <person name="Nusbaum C."/>
            <person name="Birren B."/>
        </authorList>
    </citation>
    <scope>NUCLEOTIDE SEQUENCE [LARGE SCALE GENOMIC DNA]</scope>
    <source>
        <strain evidence="16 18">ATCC 43197</strain>
    </source>
</reference>
<evidence type="ECO:0000256" key="9">
    <source>
        <dbReference type="ARBA" id="ARBA00022989"/>
    </source>
</evidence>
<keyword evidence="6" id="KW-0677">Repeat</keyword>
<organism evidence="16 18">
    <name type="scientific">Enterococcus malodoratus ATCC 43197</name>
    <dbReference type="NCBI Taxonomy" id="1158601"/>
    <lineage>
        <taxon>Bacteria</taxon>
        <taxon>Bacillati</taxon>
        <taxon>Bacillota</taxon>
        <taxon>Bacilli</taxon>
        <taxon>Lactobacillales</taxon>
        <taxon>Enterococcaceae</taxon>
        <taxon>Enterococcus</taxon>
    </lineage>
</organism>
<dbReference type="EMBL" id="ASWA01000004">
    <property type="protein sequence ID" value="EOT64579.1"/>
    <property type="molecule type" value="Genomic_DNA"/>
</dbReference>
<evidence type="ECO:0000256" key="14">
    <source>
        <dbReference type="ARBA" id="ARBA00055980"/>
    </source>
</evidence>
<evidence type="ECO:0000256" key="3">
    <source>
        <dbReference type="ARBA" id="ARBA00022475"/>
    </source>
</evidence>
<dbReference type="InterPro" id="IPR012338">
    <property type="entry name" value="Beta-lactam/transpept-like"/>
</dbReference>
<dbReference type="STRING" id="71451.RV07_GL002491"/>
<evidence type="ECO:0000256" key="12">
    <source>
        <dbReference type="ARBA" id="ARBA00023306"/>
    </source>
</evidence>
<reference evidence="17 19" key="2">
    <citation type="submission" date="2013-03" db="EMBL/GenBank/DDBJ databases">
        <title>The Genome Sequence of Enterococcus malodoratus ATCC_43197 (PacBio/Illumina hybrid assembly).</title>
        <authorList>
            <consortium name="The Broad Institute Genomics Platform"/>
            <consortium name="The Broad Institute Genome Sequencing Center for Infectious Disease"/>
            <person name="Earl A."/>
            <person name="Russ C."/>
            <person name="Gilmore M."/>
            <person name="Surin D."/>
            <person name="Walker B."/>
            <person name="Young S."/>
            <person name="Zeng Q."/>
            <person name="Gargeya S."/>
            <person name="Fitzgerald M."/>
            <person name="Haas B."/>
            <person name="Abouelleil A."/>
            <person name="Allen A.W."/>
            <person name="Alvarado L."/>
            <person name="Arachchi H.M."/>
            <person name="Berlin A.M."/>
            <person name="Chapman S.B."/>
            <person name="Gainer-Dewar J."/>
            <person name="Goldberg J."/>
            <person name="Griggs A."/>
            <person name="Gujja S."/>
            <person name="Hansen M."/>
            <person name="Howarth C."/>
            <person name="Imamovic A."/>
            <person name="Ireland A."/>
            <person name="Larimer J."/>
            <person name="McCowan C."/>
            <person name="Murphy C."/>
            <person name="Pearson M."/>
            <person name="Poon T.W."/>
            <person name="Priest M."/>
            <person name="Roberts A."/>
            <person name="Saif S."/>
            <person name="Shea T."/>
            <person name="Sisk P."/>
            <person name="Sykes S."/>
            <person name="Wortman J."/>
            <person name="Nusbaum C."/>
            <person name="Birren B."/>
        </authorList>
    </citation>
    <scope>NUCLEOTIDE SEQUENCE [LARGE SCALE GENOMIC DNA]</scope>
    <source>
        <strain evidence="17 19">ATCC 43197</strain>
    </source>
</reference>
<protein>
    <submittedName>
        <fullName evidence="16">Penicillin-binding protein 2X</fullName>
    </submittedName>
</protein>
<evidence type="ECO:0000256" key="6">
    <source>
        <dbReference type="ARBA" id="ARBA00022737"/>
    </source>
</evidence>
<dbReference type="InterPro" id="IPR005311">
    <property type="entry name" value="PBP_dimer"/>
</dbReference>
<dbReference type="SUPFAM" id="SSF56601">
    <property type="entry name" value="beta-lactamase/transpeptidase-like"/>
    <property type="match status" value="1"/>
</dbReference>
<keyword evidence="5" id="KW-0812">Transmembrane</keyword>
<evidence type="ECO:0000256" key="4">
    <source>
        <dbReference type="ARBA" id="ARBA00022618"/>
    </source>
</evidence>
<dbReference type="FunFam" id="3.40.710.10:FF:000095">
    <property type="entry name" value="Penicillin-binding protein 2x"/>
    <property type="match status" value="1"/>
</dbReference>
<evidence type="ECO:0000259" key="15">
    <source>
        <dbReference type="PROSITE" id="PS51178"/>
    </source>
</evidence>
<dbReference type="PANTHER" id="PTHR30627">
    <property type="entry name" value="PEPTIDOGLYCAN D,D-TRANSPEPTIDASE"/>
    <property type="match status" value="1"/>
</dbReference>
<keyword evidence="4" id="KW-0132">Cell division</keyword>
<dbReference type="InterPro" id="IPR001460">
    <property type="entry name" value="PCN-bd_Tpept"/>
</dbReference>
<evidence type="ECO:0000256" key="11">
    <source>
        <dbReference type="ARBA" id="ARBA00023251"/>
    </source>
</evidence>
<dbReference type="Proteomes" id="UP000014148">
    <property type="component" value="Unassembled WGS sequence"/>
</dbReference>
<keyword evidence="19" id="KW-1185">Reference proteome</keyword>
<keyword evidence="10" id="KW-0472">Membrane</keyword>
<dbReference type="Pfam" id="PF00905">
    <property type="entry name" value="Transpeptidase"/>
    <property type="match status" value="1"/>
</dbReference>
<proteinExistence type="inferred from homology"/>
<dbReference type="AlphaFoldDB" id="R2REH6"/>
<dbReference type="Gene3D" id="3.30.70.2110">
    <property type="match status" value="1"/>
</dbReference>
<dbReference type="GO" id="GO:0051301">
    <property type="term" value="P:cell division"/>
    <property type="evidence" value="ECO:0007669"/>
    <property type="project" value="UniProtKB-KW"/>
</dbReference>
<dbReference type="InterPro" id="IPR036138">
    <property type="entry name" value="PBP_dimer_sf"/>
</dbReference>
<dbReference type="EMBL" id="AJAK01000011">
    <property type="protein sequence ID" value="EOH78996.1"/>
    <property type="molecule type" value="Genomic_DNA"/>
</dbReference>
<dbReference type="RefSeq" id="WP_010740487.1">
    <property type="nucleotide sequence ID" value="NZ_KB946250.1"/>
</dbReference>
<dbReference type="GO" id="GO:0046677">
    <property type="term" value="P:response to antibiotic"/>
    <property type="evidence" value="ECO:0007669"/>
    <property type="project" value="UniProtKB-KW"/>
</dbReference>
<dbReference type="GeneID" id="79787364"/>
<comment type="function">
    <text evidence="14">A transpeptidase that forms peptide cross-links between adjacent glycan strands in cell wall peptidoglycan (PG). Part of the divisome machinery that synthesizes the septal cross wall. Beta-lactams inactivate the PBPs by acylating an essential serine residue in the active site of these proteins.</text>
</comment>
<keyword evidence="9" id="KW-1133">Transmembrane helix</keyword>
<dbReference type="PROSITE" id="PS51178">
    <property type="entry name" value="PASTA"/>
    <property type="match status" value="1"/>
</dbReference>
<evidence type="ECO:0000256" key="5">
    <source>
        <dbReference type="ARBA" id="ARBA00022692"/>
    </source>
</evidence>
<dbReference type="Gene3D" id="2.20.70.70">
    <property type="match status" value="1"/>
</dbReference>
<evidence type="ECO:0000256" key="1">
    <source>
        <dbReference type="ARBA" id="ARBA00004162"/>
    </source>
</evidence>
<dbReference type="Pfam" id="PF03717">
    <property type="entry name" value="PBP_dimer"/>
    <property type="match status" value="1"/>
</dbReference>
<dbReference type="Gene3D" id="3.40.710.10">
    <property type="entry name" value="DD-peptidase/beta-lactamase superfamily"/>
    <property type="match status" value="1"/>
</dbReference>
<dbReference type="SUPFAM" id="SSF56519">
    <property type="entry name" value="Penicillin binding protein dimerisation domain"/>
    <property type="match status" value="1"/>
</dbReference>
<feature type="domain" description="PASTA" evidence="15">
    <location>
        <begin position="672"/>
        <end position="729"/>
    </location>
</feature>
<sequence length="729" mass="80591">MSFKRLKRKIRKKNLTPMNNRKKVGVILFATSIGLFFLFAVRMIYVVAGGHVAGTSLKAKTEELYHGGQVVKAKRGTIYDRNGEVIAEDATSYSVYAILSESYVSGKEKLYAQEKNFDELASILHKYLGIKEKSVLKTLKSGINSDGTSKYYQVEFGNKGKNISEETKQNIEDAMKKAKVQGLYFTEHTDRMYPNGNFASHFIGYAQPDKKEELVGMMGVEAAYDDVLKGKNGKVVYQKDENQRPIPGSVAEEKKAVNGEDIYTTLDAGLQSYLETLLDKVNSESKPTEMTATLMQAKTGDILAMSQRPTFNPETKEGLGESDAWRNFLIEDSYEPGSTMKVFTTAAAVNEGVFNENESYMSGKIQVADATINDWDLGKKGILTMRQALSWSSNVGMVKLEERLGDRWPEYVKRFGFGQSTYSGLPGESKGTLPTSNIVDQAMSSYGQAIGVTNFQMMRGFTAVANDGKMLQPHYIEKVSNPNTGKEIITKPEVVGEPITAETAQKVREYMRDTVESENYGSAYDQYKVPGYHISAKTGTAQIASGGTYLTGDTNYIYSIALMLPSEDPEYILYLTLKQPQENKEGILGEIANPLLTRAMEFQNNTSDSSDEESNTKVTVEDYRNLSTSKAAADANKRGVTAVVVGDGEKVIKQSAKPGEKVMANEHLILLTDGKKEMPDVRGWSKADILKLANLLDIDVTFKGDGYCTKQNIAPYAEVSKKKLKITLG</sequence>
<dbReference type="PATRIC" id="fig|1158601.3.peg.1609"/>
<keyword evidence="7" id="KW-0133">Cell shape</keyword>
<dbReference type="Gene3D" id="3.90.1310.10">
    <property type="entry name" value="Penicillin-binding protein 2a (Domain 2)"/>
    <property type="match status" value="1"/>
</dbReference>
<gene>
    <name evidence="17" type="ORF">I585_03779</name>
    <name evidence="16" type="ORF">UAI_01642</name>
</gene>
<dbReference type="OrthoDB" id="9804124at2"/>
<dbReference type="PANTHER" id="PTHR30627:SF26">
    <property type="entry name" value="PENICILLIN-BINDING PROTEIN 2B"/>
    <property type="match status" value="1"/>
</dbReference>
<keyword evidence="11" id="KW-0046">Antibiotic resistance</keyword>
<dbReference type="GO" id="GO:0071555">
    <property type="term" value="P:cell wall organization"/>
    <property type="evidence" value="ECO:0007669"/>
    <property type="project" value="UniProtKB-KW"/>
</dbReference>
<accession>R2REH6</accession>
<dbReference type="GO" id="GO:0009252">
    <property type="term" value="P:peptidoglycan biosynthetic process"/>
    <property type="evidence" value="ECO:0007669"/>
    <property type="project" value="UniProtKB-KW"/>
</dbReference>
<evidence type="ECO:0000313" key="18">
    <source>
        <dbReference type="Proteomes" id="UP000013783"/>
    </source>
</evidence>
<keyword evidence="3" id="KW-1003">Cell membrane</keyword>
<evidence type="ECO:0000256" key="13">
    <source>
        <dbReference type="ARBA" id="ARBA00023316"/>
    </source>
</evidence>
<dbReference type="InterPro" id="IPR005543">
    <property type="entry name" value="PASTA_dom"/>
</dbReference>
<dbReference type="CDD" id="cd06576">
    <property type="entry name" value="PASTA_Pbp2x-like_1"/>
    <property type="match status" value="1"/>
</dbReference>
<evidence type="ECO:0000256" key="7">
    <source>
        <dbReference type="ARBA" id="ARBA00022960"/>
    </source>
</evidence>
<dbReference type="SUPFAM" id="SSF54184">
    <property type="entry name" value="Penicillin-binding protein 2x (pbp-2x), c-terminal domain"/>
    <property type="match status" value="2"/>
</dbReference>
<dbReference type="Proteomes" id="UP000013783">
    <property type="component" value="Unassembled WGS sequence"/>
</dbReference>
<evidence type="ECO:0000313" key="16">
    <source>
        <dbReference type="EMBL" id="EOH78996.1"/>
    </source>
</evidence>
<dbReference type="GO" id="GO:0008658">
    <property type="term" value="F:penicillin binding"/>
    <property type="evidence" value="ECO:0007669"/>
    <property type="project" value="InterPro"/>
</dbReference>
<dbReference type="GO" id="GO:0005886">
    <property type="term" value="C:plasma membrane"/>
    <property type="evidence" value="ECO:0007669"/>
    <property type="project" value="UniProtKB-SubCell"/>
</dbReference>
<dbReference type="SMART" id="SM00740">
    <property type="entry name" value="PASTA"/>
    <property type="match status" value="2"/>
</dbReference>
<dbReference type="GO" id="GO:0008360">
    <property type="term" value="P:regulation of cell shape"/>
    <property type="evidence" value="ECO:0007669"/>
    <property type="project" value="UniProtKB-KW"/>
</dbReference>
<evidence type="ECO:0000256" key="10">
    <source>
        <dbReference type="ARBA" id="ARBA00023136"/>
    </source>
</evidence>
<dbReference type="InterPro" id="IPR050515">
    <property type="entry name" value="Beta-lactam/transpept"/>
</dbReference>
<name>R2REH6_9ENTE</name>
<keyword evidence="8" id="KW-0573">Peptidoglycan synthesis</keyword>
<evidence type="ECO:0000313" key="19">
    <source>
        <dbReference type="Proteomes" id="UP000014148"/>
    </source>
</evidence>
<evidence type="ECO:0000313" key="17">
    <source>
        <dbReference type="EMBL" id="EOT64579.1"/>
    </source>
</evidence>
<keyword evidence="12" id="KW-0131">Cell cycle</keyword>
<evidence type="ECO:0000256" key="2">
    <source>
        <dbReference type="ARBA" id="ARBA00007171"/>
    </source>
</evidence>
<comment type="caution">
    <text evidence="16">The sequence shown here is derived from an EMBL/GenBank/DDBJ whole genome shotgun (WGS) entry which is preliminary data.</text>
</comment>
<evidence type="ECO:0000256" key="8">
    <source>
        <dbReference type="ARBA" id="ARBA00022984"/>
    </source>
</evidence>